<comment type="caution">
    <text evidence="1">The sequence shown here is derived from an EMBL/GenBank/DDBJ whole genome shotgun (WGS) entry which is preliminary data.</text>
</comment>
<protein>
    <submittedName>
        <fullName evidence="1">Uncharacterized protein</fullName>
    </submittedName>
</protein>
<sequence length="102" mass="11254">MTRPVLAFGTCFTSRMVVGFSISPLLVYVFRIELATLDASCLRVVWCEAVEAVEHKARGAGPTKLQHCESAEVEETLSRRPLTNTKASKYSAMIGRIKPKPV</sequence>
<keyword evidence="2" id="KW-1185">Reference proteome</keyword>
<organism evidence="1 2">
    <name type="scientific">Cylicocyclus nassatus</name>
    <name type="common">Nematode worm</name>
    <dbReference type="NCBI Taxonomy" id="53992"/>
    <lineage>
        <taxon>Eukaryota</taxon>
        <taxon>Metazoa</taxon>
        <taxon>Ecdysozoa</taxon>
        <taxon>Nematoda</taxon>
        <taxon>Chromadorea</taxon>
        <taxon>Rhabditida</taxon>
        <taxon>Rhabditina</taxon>
        <taxon>Rhabditomorpha</taxon>
        <taxon>Strongyloidea</taxon>
        <taxon>Strongylidae</taxon>
        <taxon>Cylicocyclus</taxon>
    </lineage>
</organism>
<name>A0AA36HDY7_CYLNA</name>
<reference evidence="1" key="1">
    <citation type="submission" date="2023-07" db="EMBL/GenBank/DDBJ databases">
        <authorList>
            <consortium name="CYATHOMIX"/>
        </authorList>
    </citation>
    <scope>NUCLEOTIDE SEQUENCE</scope>
    <source>
        <strain evidence="1">N/A</strain>
    </source>
</reference>
<proteinExistence type="predicted"/>
<dbReference type="EMBL" id="CATQJL010000316">
    <property type="protein sequence ID" value="CAJ0608339.1"/>
    <property type="molecule type" value="Genomic_DNA"/>
</dbReference>
<dbReference type="AlphaFoldDB" id="A0AA36HDY7"/>
<evidence type="ECO:0000313" key="2">
    <source>
        <dbReference type="Proteomes" id="UP001176961"/>
    </source>
</evidence>
<dbReference type="Proteomes" id="UP001176961">
    <property type="component" value="Unassembled WGS sequence"/>
</dbReference>
<gene>
    <name evidence="1" type="ORF">CYNAS_LOCUS20322</name>
</gene>
<evidence type="ECO:0000313" key="1">
    <source>
        <dbReference type="EMBL" id="CAJ0608339.1"/>
    </source>
</evidence>
<accession>A0AA36HDY7</accession>